<dbReference type="PROSITE" id="PS50092">
    <property type="entry name" value="TSP1"/>
    <property type="match status" value="2"/>
</dbReference>
<dbReference type="Pfam" id="PF12248">
    <property type="entry name" value="Methyltransf_FA"/>
    <property type="match status" value="3"/>
</dbReference>
<dbReference type="Pfam" id="PF00092">
    <property type="entry name" value="VWA"/>
    <property type="match status" value="7"/>
</dbReference>
<dbReference type="SMART" id="SM00112">
    <property type="entry name" value="CA"/>
    <property type="match status" value="2"/>
</dbReference>
<keyword evidence="1" id="KW-0176">Collagen</keyword>
<dbReference type="InterPro" id="IPR036465">
    <property type="entry name" value="vWFA_dom_sf"/>
</dbReference>
<dbReference type="PANTHER" id="PTHR24020">
    <property type="entry name" value="COLLAGEN ALPHA"/>
    <property type="match status" value="1"/>
</dbReference>
<dbReference type="InterPro" id="IPR002126">
    <property type="entry name" value="Cadherin-like_dom"/>
</dbReference>
<dbReference type="SUPFAM" id="SSF53300">
    <property type="entry name" value="vWA-like"/>
    <property type="match status" value="7"/>
</dbReference>
<dbReference type="HOGENOM" id="CLU_225694_0_0_1"/>
<organism evidence="1">
    <name type="scientific">Magallana gigas</name>
    <name type="common">Pacific oyster</name>
    <name type="synonym">Crassostrea gigas</name>
    <dbReference type="NCBI Taxonomy" id="29159"/>
    <lineage>
        <taxon>Eukaryota</taxon>
        <taxon>Metazoa</taxon>
        <taxon>Spiralia</taxon>
        <taxon>Lophotrochozoa</taxon>
        <taxon>Mollusca</taxon>
        <taxon>Bivalvia</taxon>
        <taxon>Autobranchia</taxon>
        <taxon>Pteriomorphia</taxon>
        <taxon>Ostreida</taxon>
        <taxon>Ostreoidea</taxon>
        <taxon>Ostreidae</taxon>
        <taxon>Magallana</taxon>
    </lineage>
</organism>
<dbReference type="InterPro" id="IPR000922">
    <property type="entry name" value="Lectin_gal-bd_dom"/>
</dbReference>
<dbReference type="EMBL" id="JH817926">
    <property type="protein sequence ID" value="EKC36764.1"/>
    <property type="molecule type" value="Genomic_DNA"/>
</dbReference>
<dbReference type="PROSITE" id="PS50268">
    <property type="entry name" value="CADHERIN_2"/>
    <property type="match status" value="2"/>
</dbReference>
<dbReference type="GO" id="GO:0016020">
    <property type="term" value="C:membrane"/>
    <property type="evidence" value="ECO:0007669"/>
    <property type="project" value="InterPro"/>
</dbReference>
<dbReference type="CDD" id="cd11304">
    <property type="entry name" value="Cadherin_repeat"/>
    <property type="match status" value="2"/>
</dbReference>
<dbReference type="Gene3D" id="2.60.120.740">
    <property type="match status" value="1"/>
</dbReference>
<dbReference type="Gene3D" id="2.60.40.60">
    <property type="entry name" value="Cadherins"/>
    <property type="match status" value="2"/>
</dbReference>
<dbReference type="GO" id="GO:0030246">
    <property type="term" value="F:carbohydrate binding"/>
    <property type="evidence" value="ECO:0007669"/>
    <property type="project" value="InterPro"/>
</dbReference>
<dbReference type="Gene3D" id="3.40.50.410">
    <property type="entry name" value="von Willebrand factor, type A domain"/>
    <property type="match status" value="7"/>
</dbReference>
<dbReference type="PROSITE" id="PS50234">
    <property type="entry name" value="VWFA"/>
    <property type="match status" value="7"/>
</dbReference>
<dbReference type="InParanoid" id="K1QZY8"/>
<dbReference type="Pfam" id="PF00090">
    <property type="entry name" value="TSP_1"/>
    <property type="match status" value="1"/>
</dbReference>
<gene>
    <name evidence="1" type="ORF">CGI_10007979</name>
</gene>
<dbReference type="InterPro" id="IPR002035">
    <property type="entry name" value="VWF_A"/>
</dbReference>
<reference evidence="1" key="1">
    <citation type="journal article" date="2012" name="Nature">
        <title>The oyster genome reveals stress adaptation and complexity of shell formation.</title>
        <authorList>
            <person name="Zhang G."/>
            <person name="Fang X."/>
            <person name="Guo X."/>
            <person name="Li L."/>
            <person name="Luo R."/>
            <person name="Xu F."/>
            <person name="Yang P."/>
            <person name="Zhang L."/>
            <person name="Wang X."/>
            <person name="Qi H."/>
            <person name="Xiong Z."/>
            <person name="Que H."/>
            <person name="Xie Y."/>
            <person name="Holland P.W."/>
            <person name="Paps J."/>
            <person name="Zhu Y."/>
            <person name="Wu F."/>
            <person name="Chen Y."/>
            <person name="Wang J."/>
            <person name="Peng C."/>
            <person name="Meng J."/>
            <person name="Yang L."/>
            <person name="Liu J."/>
            <person name="Wen B."/>
            <person name="Zhang N."/>
            <person name="Huang Z."/>
            <person name="Zhu Q."/>
            <person name="Feng Y."/>
            <person name="Mount A."/>
            <person name="Hedgecock D."/>
            <person name="Xu Z."/>
            <person name="Liu Y."/>
            <person name="Domazet-Loso T."/>
            <person name="Du Y."/>
            <person name="Sun X."/>
            <person name="Zhang S."/>
            <person name="Liu B."/>
            <person name="Cheng P."/>
            <person name="Jiang X."/>
            <person name="Li J."/>
            <person name="Fan D."/>
            <person name="Wang W."/>
            <person name="Fu W."/>
            <person name="Wang T."/>
            <person name="Wang B."/>
            <person name="Zhang J."/>
            <person name="Peng Z."/>
            <person name="Li Y."/>
            <person name="Li N."/>
            <person name="Wang J."/>
            <person name="Chen M."/>
            <person name="He Y."/>
            <person name="Tan F."/>
            <person name="Song X."/>
            <person name="Zheng Q."/>
            <person name="Huang R."/>
            <person name="Yang H."/>
            <person name="Du X."/>
            <person name="Chen L."/>
            <person name="Yang M."/>
            <person name="Gaffney P.M."/>
            <person name="Wang S."/>
            <person name="Luo L."/>
            <person name="She Z."/>
            <person name="Ming Y."/>
            <person name="Huang W."/>
            <person name="Zhang S."/>
            <person name="Huang B."/>
            <person name="Zhang Y."/>
            <person name="Qu T."/>
            <person name="Ni P."/>
            <person name="Miao G."/>
            <person name="Wang J."/>
            <person name="Wang Q."/>
            <person name="Steinberg C.E."/>
            <person name="Wang H."/>
            <person name="Li N."/>
            <person name="Qian L."/>
            <person name="Zhang G."/>
            <person name="Li Y."/>
            <person name="Yang H."/>
            <person name="Liu X."/>
            <person name="Wang J."/>
            <person name="Yin Y."/>
            <person name="Wang J."/>
        </authorList>
    </citation>
    <scope>NUCLEOTIDE SEQUENCE [LARGE SCALE GENOMIC DNA]</scope>
    <source>
        <strain evidence="1">05x7-T-G4-1.051#20</strain>
    </source>
</reference>
<dbReference type="PROSITE" id="PS50228">
    <property type="entry name" value="SUEL_LECTIN"/>
    <property type="match status" value="1"/>
</dbReference>
<dbReference type="InterPro" id="IPR036383">
    <property type="entry name" value="TSP1_rpt_sf"/>
</dbReference>
<dbReference type="CDD" id="cd01450">
    <property type="entry name" value="vWFA_subfamily_ECM"/>
    <property type="match status" value="2"/>
</dbReference>
<dbReference type="SUPFAM" id="SSF82895">
    <property type="entry name" value="TSP-1 type 1 repeat"/>
    <property type="match status" value="1"/>
</dbReference>
<protein>
    <submittedName>
        <fullName evidence="1">Collagen alpha-3(VI) chain</fullName>
    </submittedName>
</protein>
<dbReference type="SMART" id="SM00209">
    <property type="entry name" value="TSP1"/>
    <property type="match status" value="3"/>
</dbReference>
<dbReference type="InterPro" id="IPR015919">
    <property type="entry name" value="Cadherin-like_sf"/>
</dbReference>
<dbReference type="PANTHER" id="PTHR24020:SF87">
    <property type="entry name" value="COLLAGEN ALPHA-1(VI) CHAIN-LIKE"/>
    <property type="match status" value="1"/>
</dbReference>
<evidence type="ECO:0000313" key="1">
    <source>
        <dbReference type="EMBL" id="EKC36764.1"/>
    </source>
</evidence>
<name>K1QZY8_MAGGI</name>
<dbReference type="CDD" id="cd22823">
    <property type="entry name" value="Gal_Rha_Lectin"/>
    <property type="match status" value="2"/>
</dbReference>
<dbReference type="InterPro" id="IPR050525">
    <property type="entry name" value="ECM_Assembly_Org"/>
</dbReference>
<dbReference type="GO" id="GO:0005581">
    <property type="term" value="C:collagen trimer"/>
    <property type="evidence" value="ECO:0007669"/>
    <property type="project" value="UniProtKB-KW"/>
</dbReference>
<accession>K1QZY8</accession>
<dbReference type="InterPro" id="IPR000884">
    <property type="entry name" value="TSP1_rpt"/>
</dbReference>
<dbReference type="InterPro" id="IPR022041">
    <property type="entry name" value="Methyltransf_FA"/>
</dbReference>
<sequence length="3132" mass="342656">MQVGTVAQHSTLTRGHWGSWDPCPGDCTTHNIARRRICVKPNGECGSAPADYKSCKELGCYSSSEISRNTPNDNIYYSLTPDCFVATGRTSVAFRARANNNLHIALGSEDSSSSGTHYVIVFGHSSNTVSLLRFARGSSSCDSYTGSVLRQTYFDEFWFSWSGSYLRAGRGSAVGSDQIMSCYHATPYTVNFIMIATGSGSSGEWRFPNDVACKHVTNSYVSITIDDTSCNGISSYACNSGYKQVAGNTQRTCGFGGILSGYPLVCSVSTCKIDIVFIVEASAHTSSIHSALMAAIGDLAGSLQISTSNILAGVITYDDTVDLNIDLNDYYSASTLDSSITSIPISNAASTVNLAEALRVGFYDFFTLSKGNRFTAFRYFVVIAKTYSSQTGATVADQIRMNLRNQLFTVDTAMAFSTPTISAKIPDHLPAGSFVTLLEPDGADYAEVVNYTVLQHPSYPNSMEYFNVGETSGQITVAKRLLKAKVKSDYAFLVRAKDSCNTTATATVSIQTQNMPPEVLGMPNIISITEETEGDTVLYTTIVEDPSGDSVCCSLESTLPKTNNFVVFGNDTGIRVNYSVMASDAPAFSYRQYNSYIVKLCCDDDEDKSTGVLIVNIKKPNKTTTYEPPACYTITEGSNYYRYCSSGYYLRITYARWYCSNDSWTVTNLVNSKCNYNTACTLYATSSWLGGDPCPGVTTYLYWTDGCYSIWGNWGSWSCPGDCTTQTSYRYRACVKPNGGCGSAPAQNIACKRLGCASSSDISRTTPNALYYSLTTDCFVATGRTSVAFRVRASNVVYIALGSEDSSTSGTHYEILIGGWGDTRSTIRFSIGGTACVNQYSSRLSETYFDEFWFSWTGNYVRVGTGSSPGSNTFMSCYHSTPYTVNFIWIKTGTGTTGEWRFPNDVACTHLTNSYVSISTNNPSCNGVSTYACNSGYKQVAGNTQRTCGYGDTMSGYPLVCAVSTCNIDIVFIIEASYYTSSIYSSLMTVIGDLAGSLKVSTSAILAGVVTYDNIVDLEIELNDYYSASKLDSNISSLSIASASTSRNLVEALRVGFYDFFTMPKGNRFTAFRHYVLIAKTIPSSTGTTYANKFKLNPRNQFFTIGISPSASLTTELKAIAGDNSRYFQISTPDDLYPQFNTLLQKIAVCPAVTIVPVTVGCKLDIVFIAERYNLRFIKRFVAEFTDSITISSNGVRVGMVLFDSVGSTVFKLNTYTSSASVRNAIESISETAGSGHLVDKGLIQARDDVFTAAGGDRTDASNYYVFIVGPFASYPESVAKDIRSSGSNYVFAVHIGSSYQTNYQKAVDTCGDYTKYTHTSLYNDLVDIKDTVLQKITSCESVDITTPGIAISSTYDSALLSIVDNDKYLKATDFSTLVCMNDQIISSITQCSASITPASLITPSCQLDIVFIMERTESSSHENYVFLKSFFANIAQQLHVSTSTIRIGVVTYNTHANTTIALNAYMTPTDISYQILKLSEDTDQRYLIDNALVHTKNNFFTSANGDRPSAANYYVFVIDGVRSGASIQGQHIADSWPNTVFAIDINSGYENEYRSTAGDNSRYFYASSYANLFTIESDVITAITRCPVSQPVITTDSSTTNVNASAPCLNSLIYLYPEDLTEGNDGGKDMMYLMTDYVFTIKGCSLITSWEFSHWKSGYIHFMVWRPSGSKYKLLGYNSIYVSGKDTTTFNVDEKDRIFVLEGDLIGWRSAGDNLITSGSCLGPCAEGYKASPNNVQIEEEFDWTNSGTSIGSTAYAIKACLEDACIKIPVGTTRSRSCSFEYYLEVMHARWFCSSWTYSNSLTVTSTVNSKCNYQTTCNLQATTSWLGGDPCPGHTTYLEWRDTCYSFWGDWEPWSPCPVDCSNQILVRYRACVKPSGSCGTPPAENISCKRLGCYSSSDISRTTPDNQVFYSMTTDCFVAMGRESVAFRARANTDIHIALGSEDSPSSGTHYEIIIGGWNNTQSAIRYGIGGTTCVSESGTPLSQSYFDEFWFSWNGSYVYVGTGSSPGNGTFMTCYHLTPYTINFIWIMTGWNSSGEWRFPNDVACSHVTNSYVSITTNNTSCNGTSTYACNSGFKQVAGNLHRTCGFGGILTGYPLVCSVSTCKIDIVFIVEASAYTSLFHSTLMTAIGDLAGSLRLSTSDILAGVITYDDIVDLNIDLNDYYYSASTLDSSITSIPISNAASTVNLAEALRVGFYDFFTLAKGNRFTAFRHFVVIAKTHSLQTGAPVADQIRINLKNQLFSVGISPSASLITDLKAIAGDNSSYLEVSSPDDLYSQFNTLLQNIAVCSNITFEPTTFDCQLDIVFIMEDTDELTVKDFNDMKSFFVSLVSRMIIGDTAIKVGVVTYADGATTAFPLNQYSTGNEIITGITNINQGNIAYDRSSRYMDKALKYTQMNFFTTENGDRSNASNYYILLTRGPSAGNKAAAFGSAIRSIDSSNLFIVGVNISSSVDSEFLAAVDDAKYLKAENFSVLQCINDVVVPNITQCPDNINDTSLVTSNCQLDIVFIIERTESSSHENYVFLKSFFSRIAQQLDVSSSTIRIGVVTYDTDAYTTITLDAYMTPSDISYQILKLPEGTGKRNMLDTALAYTKNKFFTAANGDRAGAANYYVLAIDGVRSGASIQAEYIMKAWPNTIFAIDINSGYEKEYRRTAGVNSRYFHAPSYANLSAVESDVIAAITKCPVPQPVITTDGSLMFADVSAPCLNSLIYLYPEDLTEGKDGGQNTMYLMTDFVYTITSCSRITSWEFSHWKSGYIDFMVWRPSGSNYKLVAYNSIYVSGKNTTTYTVVEYERIAVLDGPCAEGYKASPNNVQIGEEFDWTNSGTSIDGTAYAIKACLEDNEAIAFPTPTISAKIPDHLAVGSFVTLLEPDGADYAEVVNYTALQHPSYPNSLEFFTVGETSGQITVAKRMLKAKILNEYAILVKAKDSCNTTATATVSIETVNMPPEVLGMPNVISINEETERDTVLYTTIVEDLSGDDVCCTLEGTLPKTKNFMVFGNDTGIRVNYSIMSSESPAFSYRQYNSYIVKLCCDDDEDKSTGVLIVNIKKPNKTKTYEPPDWFMMSIAISCGPIFLMAFMACFVLIGTMFIPDLDLNEAEYKTSTHAFAQRFISMVSSSCCFVDAMA</sequence>
<dbReference type="GO" id="GO:0005509">
    <property type="term" value="F:calcium ion binding"/>
    <property type="evidence" value="ECO:0007669"/>
    <property type="project" value="UniProtKB-UniRule"/>
</dbReference>
<dbReference type="GO" id="GO:0007156">
    <property type="term" value="P:homophilic cell adhesion via plasma membrane adhesion molecules"/>
    <property type="evidence" value="ECO:0007669"/>
    <property type="project" value="InterPro"/>
</dbReference>
<proteinExistence type="predicted"/>
<dbReference type="SUPFAM" id="SSF49313">
    <property type="entry name" value="Cadherin-like"/>
    <property type="match status" value="2"/>
</dbReference>
<dbReference type="InterPro" id="IPR043159">
    <property type="entry name" value="Lectin_gal-bd_sf"/>
</dbReference>
<dbReference type="SMART" id="SM00327">
    <property type="entry name" value="VWA"/>
    <property type="match status" value="7"/>
</dbReference>